<dbReference type="GO" id="GO:0019544">
    <property type="term" value="P:L-arginine catabolic process to L-glutamate"/>
    <property type="evidence" value="ECO:0007669"/>
    <property type="project" value="UniProtKB-UniRule"/>
</dbReference>
<evidence type="ECO:0000256" key="1">
    <source>
        <dbReference type="ARBA" id="ARBA00022503"/>
    </source>
</evidence>
<evidence type="ECO:0000256" key="5">
    <source>
        <dbReference type="HAMAP-Rule" id="MF_00767"/>
    </source>
</evidence>
<dbReference type="EMBL" id="JAMQGP010000007">
    <property type="protein sequence ID" value="MCM2680786.1"/>
    <property type="molecule type" value="Genomic_DNA"/>
</dbReference>
<comment type="pathway">
    <text evidence="5">Amino-acid degradation; L-arginine degradation via AST pathway; L-glutamate and succinate from L-arginine: step 5/5.</text>
</comment>
<feature type="domain" description="AstE/AspA barrel-sandwich hybrid" evidence="7">
    <location>
        <begin position="254"/>
        <end position="326"/>
    </location>
</feature>
<dbReference type="NCBIfam" id="NF003706">
    <property type="entry name" value="PRK05324.1"/>
    <property type="match status" value="1"/>
</dbReference>
<dbReference type="InterPro" id="IPR055438">
    <property type="entry name" value="AstE_AspA_cat"/>
</dbReference>
<evidence type="ECO:0000256" key="4">
    <source>
        <dbReference type="ARBA" id="ARBA00022833"/>
    </source>
</evidence>
<keyword evidence="10" id="KW-1185">Reference proteome</keyword>
<dbReference type="SUPFAM" id="SSF53187">
    <property type="entry name" value="Zn-dependent exopeptidases"/>
    <property type="match status" value="1"/>
</dbReference>
<feature type="binding site" evidence="5">
    <location>
        <position position="56"/>
    </location>
    <ligand>
        <name>Zn(2+)</name>
        <dbReference type="ChEBI" id="CHEBI:29105"/>
    </ligand>
</feature>
<organism evidence="9 10">
    <name type="scientific">Echinimonas agarilytica</name>
    <dbReference type="NCBI Taxonomy" id="1215918"/>
    <lineage>
        <taxon>Bacteria</taxon>
        <taxon>Pseudomonadati</taxon>
        <taxon>Pseudomonadota</taxon>
        <taxon>Gammaproteobacteria</taxon>
        <taxon>Alteromonadales</taxon>
        <taxon>Echinimonadaceae</taxon>
        <taxon>Echinimonas</taxon>
    </lineage>
</organism>
<feature type="binding site" evidence="5">
    <location>
        <position position="150"/>
    </location>
    <ligand>
        <name>Zn(2+)</name>
        <dbReference type="ChEBI" id="CHEBI:29105"/>
    </ligand>
</feature>
<proteinExistence type="inferred from homology"/>
<comment type="similarity">
    <text evidence="5">Belongs to the AspA/AstE family. Succinylglutamate desuccinylase subfamily.</text>
</comment>
<keyword evidence="4 5" id="KW-0862">Zinc</keyword>
<gene>
    <name evidence="5 9" type="primary">astE</name>
    <name evidence="9" type="ORF">NAF29_14090</name>
</gene>
<evidence type="ECO:0000313" key="9">
    <source>
        <dbReference type="EMBL" id="MCM2680786.1"/>
    </source>
</evidence>
<name>A0AA42B8Z9_9GAMM</name>
<feature type="active site" evidence="5">
    <location>
        <position position="214"/>
    </location>
</feature>
<comment type="function">
    <text evidence="5">Transforms N(2)-succinylglutamate into succinate and glutamate.</text>
</comment>
<accession>A0AA42B8Z9</accession>
<comment type="cofactor">
    <cofactor evidence="5">
        <name>Zn(2+)</name>
        <dbReference type="ChEBI" id="CHEBI:29105"/>
    </cofactor>
    <text evidence="5">Binds 1 zinc ion per subunit.</text>
</comment>
<protein>
    <recommendedName>
        <fullName evidence="5 6">Succinylglutamate desuccinylase</fullName>
        <ecNumber evidence="5 6">3.5.1.96</ecNumber>
    </recommendedName>
</protein>
<dbReference type="HAMAP" id="MF_00767">
    <property type="entry name" value="Arg_catab_AstE"/>
    <property type="match status" value="1"/>
</dbReference>
<keyword evidence="1 5" id="KW-0056">Arginine metabolism</keyword>
<keyword evidence="3 5" id="KW-0378">Hydrolase</keyword>
<dbReference type="InterPro" id="IPR007036">
    <property type="entry name" value="Aste_AspA_hybrid_dom"/>
</dbReference>
<sequence length="335" mass="37854">MKAFNLLEATQANEHTDGESWQDAANLWQWHGQGILQVEPRHRDIKRSIVLSCGVHGNETAPIELLNSLVAELSLEQQSLTARVLFIVGNPPAIELQKRFIDENLNRLFVRKEPPFANAEQRRAKTLEMHVDRFFAASDKSMPRVHYDLHTAIRGSEYPFFAVYPFVQNMDFSSAAVARIQASGIDTVLLSSEPSTTFSHYSAKYHGAEAFTVELGQVSAFGHNNLEPMVPIRRVIKSMLHDNFFPEPELNDAALNLFQVSRVIHRNYDDFSLAFDDQLKNFTRFKKDQPLAYEANQTIYADFDNEVVVFPNAAVAIGQRAMLTLKAADASVLRS</sequence>
<comment type="catalytic activity">
    <reaction evidence="5">
        <text>N-succinyl-L-glutamate + H2O = L-glutamate + succinate</text>
        <dbReference type="Rhea" id="RHEA:15169"/>
        <dbReference type="ChEBI" id="CHEBI:15377"/>
        <dbReference type="ChEBI" id="CHEBI:29985"/>
        <dbReference type="ChEBI" id="CHEBI:30031"/>
        <dbReference type="ChEBI" id="CHEBI:58763"/>
        <dbReference type="EC" id="3.5.1.96"/>
    </reaction>
</comment>
<dbReference type="RefSeq" id="WP_251262266.1">
    <property type="nucleotide sequence ID" value="NZ_JAMQGP010000007.1"/>
</dbReference>
<feature type="binding site" evidence="5">
    <location>
        <position position="59"/>
    </location>
    <ligand>
        <name>Zn(2+)</name>
        <dbReference type="ChEBI" id="CHEBI:29105"/>
    </ligand>
</feature>
<evidence type="ECO:0000256" key="6">
    <source>
        <dbReference type="NCBIfam" id="TIGR03242"/>
    </source>
</evidence>
<dbReference type="Pfam" id="PF04952">
    <property type="entry name" value="AstE_AspA_hybrid"/>
    <property type="match status" value="1"/>
</dbReference>
<evidence type="ECO:0000259" key="8">
    <source>
        <dbReference type="Pfam" id="PF24827"/>
    </source>
</evidence>
<evidence type="ECO:0000256" key="3">
    <source>
        <dbReference type="ARBA" id="ARBA00022801"/>
    </source>
</evidence>
<dbReference type="PANTHER" id="PTHR15162:SF7">
    <property type="entry name" value="SUCCINYLGLUTAMATE DESUCCINYLASE"/>
    <property type="match status" value="1"/>
</dbReference>
<dbReference type="CDD" id="cd03855">
    <property type="entry name" value="M14_ASTE"/>
    <property type="match status" value="1"/>
</dbReference>
<dbReference type="InterPro" id="IPR016681">
    <property type="entry name" value="SuccinylGlu_desuccinylase"/>
</dbReference>
<comment type="caution">
    <text evidence="9">The sequence shown here is derived from an EMBL/GenBank/DDBJ whole genome shotgun (WGS) entry which is preliminary data.</text>
</comment>
<dbReference type="Proteomes" id="UP001165393">
    <property type="component" value="Unassembled WGS sequence"/>
</dbReference>
<reference evidence="9 10" key="1">
    <citation type="journal article" date="2013" name="Antonie Van Leeuwenhoek">
        <title>Echinimonas agarilytica gen. nov., sp. nov., a new gammaproteobacterium isolated from the sea urchin Strongylocentrotus intermedius.</title>
        <authorList>
            <person name="Nedashkovskaya O.I."/>
            <person name="Stenkova A.M."/>
            <person name="Zhukova N.V."/>
            <person name="Van Trappen S."/>
            <person name="Lee J.S."/>
            <person name="Kim S.B."/>
        </authorList>
    </citation>
    <scope>NUCLEOTIDE SEQUENCE [LARGE SCALE GENOMIC DNA]</scope>
    <source>
        <strain evidence="9 10">KMM 6351</strain>
    </source>
</reference>
<evidence type="ECO:0000256" key="2">
    <source>
        <dbReference type="ARBA" id="ARBA00022723"/>
    </source>
</evidence>
<dbReference type="NCBIfam" id="TIGR03242">
    <property type="entry name" value="arg_catab_astE"/>
    <property type="match status" value="1"/>
</dbReference>
<dbReference type="AlphaFoldDB" id="A0AA42B8Z9"/>
<dbReference type="GO" id="GO:0016788">
    <property type="term" value="F:hydrolase activity, acting on ester bonds"/>
    <property type="evidence" value="ECO:0007669"/>
    <property type="project" value="UniProtKB-UniRule"/>
</dbReference>
<evidence type="ECO:0000259" key="7">
    <source>
        <dbReference type="Pfam" id="PF04952"/>
    </source>
</evidence>
<dbReference type="Pfam" id="PF24827">
    <property type="entry name" value="AstE_AspA_cat"/>
    <property type="match status" value="1"/>
</dbReference>
<dbReference type="GO" id="GO:0008270">
    <property type="term" value="F:zinc ion binding"/>
    <property type="evidence" value="ECO:0007669"/>
    <property type="project" value="UniProtKB-UniRule"/>
</dbReference>
<feature type="domain" description="Succinylglutamate desuccinylase/Aspartoacylase catalytic" evidence="8">
    <location>
        <begin position="47"/>
        <end position="229"/>
    </location>
</feature>
<dbReference type="InterPro" id="IPR050178">
    <property type="entry name" value="AspA/AstE_fam"/>
</dbReference>
<dbReference type="GO" id="GO:0019545">
    <property type="term" value="P:L-arginine catabolic process to succinate"/>
    <property type="evidence" value="ECO:0007669"/>
    <property type="project" value="UniProtKB-UniRule"/>
</dbReference>
<dbReference type="Gene3D" id="3.40.630.10">
    <property type="entry name" value="Zn peptidases"/>
    <property type="match status" value="1"/>
</dbReference>
<dbReference type="EC" id="3.5.1.96" evidence="5 6"/>
<dbReference type="GO" id="GO:0009017">
    <property type="term" value="F:succinylglutamate desuccinylase activity"/>
    <property type="evidence" value="ECO:0007669"/>
    <property type="project" value="UniProtKB-UniRule"/>
</dbReference>
<keyword evidence="2 5" id="KW-0479">Metal-binding</keyword>
<dbReference type="PANTHER" id="PTHR15162">
    <property type="entry name" value="ASPARTOACYLASE"/>
    <property type="match status" value="1"/>
</dbReference>
<evidence type="ECO:0000313" key="10">
    <source>
        <dbReference type="Proteomes" id="UP001165393"/>
    </source>
</evidence>